<sequence length="61" mass="6121">MRAAIFDMIQAQAASSGGLPGTARWLDCYAGTGSVGLEALSRGVKASDQARASGSAPPEIP</sequence>
<gene>
    <name evidence="3" type="ORF">TSOC_002856</name>
</gene>
<proteinExistence type="predicted"/>
<evidence type="ECO:0000256" key="2">
    <source>
        <dbReference type="ARBA" id="ARBA00022679"/>
    </source>
</evidence>
<comment type="caution">
    <text evidence="3">The sequence shown here is derived from an EMBL/GenBank/DDBJ whole genome shotgun (WGS) entry which is preliminary data.</text>
</comment>
<evidence type="ECO:0000313" key="4">
    <source>
        <dbReference type="Proteomes" id="UP000236333"/>
    </source>
</evidence>
<dbReference type="SUPFAM" id="SSF53335">
    <property type="entry name" value="S-adenosyl-L-methionine-dependent methyltransferases"/>
    <property type="match status" value="1"/>
</dbReference>
<dbReference type="PANTHER" id="PTHR43542">
    <property type="entry name" value="METHYLTRANSFERASE"/>
    <property type="match status" value="1"/>
</dbReference>
<name>A0A2J8AD12_9CHLO</name>
<keyword evidence="4" id="KW-1185">Reference proteome</keyword>
<dbReference type="OrthoDB" id="3548at2759"/>
<evidence type="ECO:0000313" key="3">
    <source>
        <dbReference type="EMBL" id="PNH10414.1"/>
    </source>
</evidence>
<dbReference type="GO" id="GO:0008168">
    <property type="term" value="F:methyltransferase activity"/>
    <property type="evidence" value="ECO:0007669"/>
    <property type="project" value="UniProtKB-KW"/>
</dbReference>
<evidence type="ECO:0008006" key="5">
    <source>
        <dbReference type="Google" id="ProtNLM"/>
    </source>
</evidence>
<protein>
    <recommendedName>
        <fullName evidence="5">16S rRNA (Guanine(966)-N(2))-methyltransferase RsmD</fullName>
    </recommendedName>
</protein>
<dbReference type="Proteomes" id="UP000236333">
    <property type="component" value="Unassembled WGS sequence"/>
</dbReference>
<dbReference type="EMBL" id="PGGS01000057">
    <property type="protein sequence ID" value="PNH10414.1"/>
    <property type="molecule type" value="Genomic_DNA"/>
</dbReference>
<dbReference type="GO" id="GO:0031167">
    <property type="term" value="P:rRNA methylation"/>
    <property type="evidence" value="ECO:0007669"/>
    <property type="project" value="InterPro"/>
</dbReference>
<reference evidence="3 4" key="1">
    <citation type="journal article" date="2017" name="Mol. Biol. Evol.">
        <title>The 4-celled Tetrabaena socialis nuclear genome reveals the essential components for genetic control of cell number at the origin of multicellularity in the volvocine lineage.</title>
        <authorList>
            <person name="Featherston J."/>
            <person name="Arakaki Y."/>
            <person name="Hanschen E.R."/>
            <person name="Ferris P.J."/>
            <person name="Michod R.E."/>
            <person name="Olson B.J.S.C."/>
            <person name="Nozaki H."/>
            <person name="Durand P.M."/>
        </authorList>
    </citation>
    <scope>NUCLEOTIDE SEQUENCE [LARGE SCALE GENOMIC DNA]</scope>
    <source>
        <strain evidence="3 4">NIES-571</strain>
    </source>
</reference>
<dbReference type="AlphaFoldDB" id="A0A2J8AD12"/>
<evidence type="ECO:0000256" key="1">
    <source>
        <dbReference type="ARBA" id="ARBA00022603"/>
    </source>
</evidence>
<dbReference type="InterPro" id="IPR029063">
    <property type="entry name" value="SAM-dependent_MTases_sf"/>
</dbReference>
<dbReference type="Gene3D" id="3.40.50.150">
    <property type="entry name" value="Vaccinia Virus protein VP39"/>
    <property type="match status" value="1"/>
</dbReference>
<dbReference type="InterPro" id="IPR004398">
    <property type="entry name" value="RNA_MeTrfase_RsmD"/>
</dbReference>
<dbReference type="Pfam" id="PF03602">
    <property type="entry name" value="Cons_hypoth95"/>
    <property type="match status" value="1"/>
</dbReference>
<keyword evidence="2" id="KW-0808">Transferase</keyword>
<organism evidence="3 4">
    <name type="scientific">Tetrabaena socialis</name>
    <dbReference type="NCBI Taxonomy" id="47790"/>
    <lineage>
        <taxon>Eukaryota</taxon>
        <taxon>Viridiplantae</taxon>
        <taxon>Chlorophyta</taxon>
        <taxon>core chlorophytes</taxon>
        <taxon>Chlorophyceae</taxon>
        <taxon>CS clade</taxon>
        <taxon>Chlamydomonadales</taxon>
        <taxon>Tetrabaenaceae</taxon>
        <taxon>Tetrabaena</taxon>
    </lineage>
</organism>
<keyword evidence="1" id="KW-0489">Methyltransferase</keyword>
<dbReference type="PANTHER" id="PTHR43542:SF1">
    <property type="entry name" value="METHYLTRANSFERASE"/>
    <property type="match status" value="1"/>
</dbReference>
<accession>A0A2J8AD12</accession>